<reference evidence="8 9" key="1">
    <citation type="submission" date="2016-03" db="EMBL/GenBank/DDBJ databases">
        <title>Comparative genomics of Pseudogymnoascus destructans, the fungus causing white-nose syndrome of bats.</title>
        <authorList>
            <person name="Palmer J.M."/>
            <person name="Drees K.P."/>
            <person name="Foster J.T."/>
            <person name="Lindner D.L."/>
        </authorList>
    </citation>
    <scope>NUCLEOTIDE SEQUENCE [LARGE SCALE GENOMIC DNA]</scope>
    <source>
        <strain evidence="8 9">UAMH 10579</strain>
    </source>
</reference>
<evidence type="ECO:0000256" key="2">
    <source>
        <dbReference type="ARBA" id="ARBA00005466"/>
    </source>
</evidence>
<protein>
    <recommendedName>
        <fullName evidence="7">FAD-binding PCMH-type domain-containing protein</fullName>
    </recommendedName>
</protein>
<gene>
    <name evidence="8" type="ORF">VE01_05338</name>
</gene>
<dbReference type="RefSeq" id="XP_018130381.1">
    <property type="nucleotide sequence ID" value="XM_018274802.2"/>
</dbReference>
<dbReference type="SUPFAM" id="SSF56176">
    <property type="entry name" value="FAD-binding/transporter-associated domain-like"/>
    <property type="match status" value="1"/>
</dbReference>
<dbReference type="InterPro" id="IPR050416">
    <property type="entry name" value="FAD-linked_Oxidoreductase"/>
</dbReference>
<evidence type="ECO:0000256" key="4">
    <source>
        <dbReference type="ARBA" id="ARBA00022827"/>
    </source>
</evidence>
<dbReference type="Proteomes" id="UP000091956">
    <property type="component" value="Unassembled WGS sequence"/>
</dbReference>
<dbReference type="InterPro" id="IPR006094">
    <property type="entry name" value="Oxid_FAD_bind_N"/>
</dbReference>
<dbReference type="Gene3D" id="3.40.462.20">
    <property type="match status" value="1"/>
</dbReference>
<dbReference type="Gene3D" id="3.30.465.10">
    <property type="match status" value="1"/>
</dbReference>
<dbReference type="PROSITE" id="PS51387">
    <property type="entry name" value="FAD_PCMH"/>
    <property type="match status" value="1"/>
</dbReference>
<keyword evidence="6" id="KW-0732">Signal</keyword>
<dbReference type="InterPro" id="IPR016169">
    <property type="entry name" value="FAD-bd_PCMH_sub2"/>
</dbReference>
<dbReference type="EMBL" id="KV460227">
    <property type="protein sequence ID" value="OBT96648.1"/>
    <property type="molecule type" value="Genomic_DNA"/>
</dbReference>
<dbReference type="Pfam" id="PF08031">
    <property type="entry name" value="BBE"/>
    <property type="match status" value="1"/>
</dbReference>
<dbReference type="Pfam" id="PF01565">
    <property type="entry name" value="FAD_binding_4"/>
    <property type="match status" value="1"/>
</dbReference>
<evidence type="ECO:0000256" key="1">
    <source>
        <dbReference type="ARBA" id="ARBA00001974"/>
    </source>
</evidence>
<feature type="chain" id="PRO_5008608722" description="FAD-binding PCMH-type domain-containing protein" evidence="6">
    <location>
        <begin position="24"/>
        <end position="503"/>
    </location>
</feature>
<name>A0A1B8GLI8_9PEZI</name>
<dbReference type="GO" id="GO:0071949">
    <property type="term" value="F:FAD binding"/>
    <property type="evidence" value="ECO:0007669"/>
    <property type="project" value="InterPro"/>
</dbReference>
<dbReference type="STRING" id="342668.A0A1B8GLI8"/>
<feature type="domain" description="FAD-binding PCMH-type" evidence="7">
    <location>
        <begin position="58"/>
        <end position="231"/>
    </location>
</feature>
<dbReference type="PANTHER" id="PTHR42973:SF39">
    <property type="entry name" value="FAD-BINDING PCMH-TYPE DOMAIN-CONTAINING PROTEIN"/>
    <property type="match status" value="1"/>
</dbReference>
<organism evidence="8 9">
    <name type="scientific">Pseudogymnoascus verrucosus</name>
    <dbReference type="NCBI Taxonomy" id="342668"/>
    <lineage>
        <taxon>Eukaryota</taxon>
        <taxon>Fungi</taxon>
        <taxon>Dikarya</taxon>
        <taxon>Ascomycota</taxon>
        <taxon>Pezizomycotina</taxon>
        <taxon>Leotiomycetes</taxon>
        <taxon>Thelebolales</taxon>
        <taxon>Thelebolaceae</taxon>
        <taxon>Pseudogymnoascus</taxon>
    </lineage>
</organism>
<keyword evidence="5" id="KW-0560">Oxidoreductase</keyword>
<accession>A0A1B8GLI8</accession>
<dbReference type="InterPro" id="IPR036318">
    <property type="entry name" value="FAD-bd_PCMH-like_sf"/>
</dbReference>
<reference evidence="9" key="2">
    <citation type="journal article" date="2018" name="Nat. Commun.">
        <title>Extreme sensitivity to ultraviolet light in the fungal pathogen causing white-nose syndrome of bats.</title>
        <authorList>
            <person name="Palmer J.M."/>
            <person name="Drees K.P."/>
            <person name="Foster J.T."/>
            <person name="Lindner D.L."/>
        </authorList>
    </citation>
    <scope>NUCLEOTIDE SEQUENCE [LARGE SCALE GENOMIC DNA]</scope>
    <source>
        <strain evidence="9">UAMH 10579</strain>
    </source>
</reference>
<keyword evidence="3" id="KW-0285">Flavoprotein</keyword>
<feature type="signal peptide" evidence="6">
    <location>
        <begin position="1"/>
        <end position="23"/>
    </location>
</feature>
<dbReference type="GeneID" id="28838724"/>
<evidence type="ECO:0000256" key="6">
    <source>
        <dbReference type="SAM" id="SignalP"/>
    </source>
</evidence>
<dbReference type="OrthoDB" id="407275at2759"/>
<keyword evidence="9" id="KW-1185">Reference proteome</keyword>
<dbReference type="GO" id="GO:0016491">
    <property type="term" value="F:oxidoreductase activity"/>
    <property type="evidence" value="ECO:0007669"/>
    <property type="project" value="UniProtKB-KW"/>
</dbReference>
<evidence type="ECO:0000256" key="3">
    <source>
        <dbReference type="ARBA" id="ARBA00022630"/>
    </source>
</evidence>
<comment type="cofactor">
    <cofactor evidence="1">
        <name>FAD</name>
        <dbReference type="ChEBI" id="CHEBI:57692"/>
    </cofactor>
</comment>
<dbReference type="AlphaFoldDB" id="A0A1B8GLI8"/>
<dbReference type="InterPro" id="IPR016166">
    <property type="entry name" value="FAD-bd_PCMH"/>
</dbReference>
<evidence type="ECO:0000259" key="7">
    <source>
        <dbReference type="PROSITE" id="PS51387"/>
    </source>
</evidence>
<sequence>MKPTALLLLGLLAAATKTATSLANSTSLASCLSDAIVPFITPSSDDWPLLSTSFNTRLPYTPLTIVIPRSTSHIIGAVRCGVAAGVKVTPKAGGHSYAALGLGGEDGHMVVEMEHMTAVSLDPETGIATVQPGARLGDIAIEIFRKGARAFSHGTCLGVGIAGHALHGGYGMSSREHGLALDWVDGLTVVLANGTAVDCSASEHPDLFFAMLGAGSGFGIASELRFRTFAAPETVTWFSATLPWNRTTAMAGLEALETYTRGVMPKELNMRLTGSAYSMSLEGVYYGDRAGLDDALAPLLEKTGGEVVTAGTTGWIGGLEHYSETGMGLNVLYPYDAHDEFYSKSLELQGLNGTSAQNFVDYGFDVAPTINRMWWFQLDLQGGSSSGIWARNDGVTSYAHRDKLYIIQFYDRVISGKYPTDGFEFLDGWVNATTAPLEWGTWGMYVNYADARLERGEAEELYWGVNLPRLQEIKAEVDPGEVFYNPVSIEPAKEQKLGGGCGC</sequence>
<evidence type="ECO:0000256" key="5">
    <source>
        <dbReference type="ARBA" id="ARBA00023002"/>
    </source>
</evidence>
<comment type="similarity">
    <text evidence="2">Belongs to the oxygen-dependent FAD-linked oxidoreductase family.</text>
</comment>
<evidence type="ECO:0000313" key="9">
    <source>
        <dbReference type="Proteomes" id="UP000091956"/>
    </source>
</evidence>
<keyword evidence="4" id="KW-0274">FAD</keyword>
<proteinExistence type="inferred from homology"/>
<dbReference type="PROSITE" id="PS51257">
    <property type="entry name" value="PROKAR_LIPOPROTEIN"/>
    <property type="match status" value="1"/>
</dbReference>
<evidence type="ECO:0000313" key="8">
    <source>
        <dbReference type="EMBL" id="OBT96648.1"/>
    </source>
</evidence>
<dbReference type="InterPro" id="IPR012951">
    <property type="entry name" value="BBE"/>
</dbReference>
<dbReference type="PANTHER" id="PTHR42973">
    <property type="entry name" value="BINDING OXIDOREDUCTASE, PUTATIVE (AFU_ORTHOLOGUE AFUA_1G17690)-RELATED"/>
    <property type="match status" value="1"/>
</dbReference>